<dbReference type="EMBL" id="ML995811">
    <property type="protein sequence ID" value="KAF2773420.1"/>
    <property type="molecule type" value="Genomic_DNA"/>
</dbReference>
<reference evidence="2" key="1">
    <citation type="journal article" date="2020" name="Stud. Mycol.">
        <title>101 Dothideomycetes genomes: a test case for predicting lifestyles and emergence of pathogens.</title>
        <authorList>
            <person name="Haridas S."/>
            <person name="Albert R."/>
            <person name="Binder M."/>
            <person name="Bloem J."/>
            <person name="Labutti K."/>
            <person name="Salamov A."/>
            <person name="Andreopoulos B."/>
            <person name="Baker S."/>
            <person name="Barry K."/>
            <person name="Bills G."/>
            <person name="Bluhm B."/>
            <person name="Cannon C."/>
            <person name="Castanera R."/>
            <person name="Culley D."/>
            <person name="Daum C."/>
            <person name="Ezra D."/>
            <person name="Gonzalez J."/>
            <person name="Henrissat B."/>
            <person name="Kuo A."/>
            <person name="Liang C."/>
            <person name="Lipzen A."/>
            <person name="Lutzoni F."/>
            <person name="Magnuson J."/>
            <person name="Mondo S."/>
            <person name="Nolan M."/>
            <person name="Ohm R."/>
            <person name="Pangilinan J."/>
            <person name="Park H.-J."/>
            <person name="Ramirez L."/>
            <person name="Alfaro M."/>
            <person name="Sun H."/>
            <person name="Tritt A."/>
            <person name="Yoshinaga Y."/>
            <person name="Zwiers L.-H."/>
            <person name="Turgeon B."/>
            <person name="Goodwin S."/>
            <person name="Spatafora J."/>
            <person name="Crous P."/>
            <person name="Grigoriev I."/>
        </authorList>
    </citation>
    <scope>NUCLEOTIDE SEQUENCE</scope>
    <source>
        <strain evidence="2">CBS 116005</strain>
    </source>
</reference>
<feature type="domain" description="F-box" evidence="1">
    <location>
        <begin position="31"/>
        <end position="70"/>
    </location>
</feature>
<keyword evidence="3" id="KW-1185">Reference proteome</keyword>
<sequence>MRKLVEFLGFSEQIQDPRYGTGKMAARVFDVPELLEMILLKLGPRDVLVAMCVCRRFRDVVDRSVKLQRHIFLACDSDLSKVQFRTPLPYRKHSRLQCSAEPVIYQHRVVVADAGQIPIEGLAKGANSFIVTIRTEYSSDIKISPLGSRA</sequence>
<dbReference type="Gene3D" id="1.20.1280.50">
    <property type="match status" value="1"/>
</dbReference>
<proteinExistence type="predicted"/>
<evidence type="ECO:0000313" key="3">
    <source>
        <dbReference type="Proteomes" id="UP000799436"/>
    </source>
</evidence>
<accession>A0A6G1LLC6</accession>
<organism evidence="2 3">
    <name type="scientific">Teratosphaeria nubilosa</name>
    <dbReference type="NCBI Taxonomy" id="161662"/>
    <lineage>
        <taxon>Eukaryota</taxon>
        <taxon>Fungi</taxon>
        <taxon>Dikarya</taxon>
        <taxon>Ascomycota</taxon>
        <taxon>Pezizomycotina</taxon>
        <taxon>Dothideomycetes</taxon>
        <taxon>Dothideomycetidae</taxon>
        <taxon>Mycosphaerellales</taxon>
        <taxon>Teratosphaeriaceae</taxon>
        <taxon>Teratosphaeria</taxon>
    </lineage>
</organism>
<dbReference type="Pfam" id="PF00646">
    <property type="entry name" value="F-box"/>
    <property type="match status" value="1"/>
</dbReference>
<gene>
    <name evidence="2" type="ORF">EJ03DRAFT_323920</name>
</gene>
<protein>
    <recommendedName>
        <fullName evidence="1">F-box domain-containing protein</fullName>
    </recommendedName>
</protein>
<dbReference type="InterPro" id="IPR036047">
    <property type="entry name" value="F-box-like_dom_sf"/>
</dbReference>
<evidence type="ECO:0000259" key="1">
    <source>
        <dbReference type="SMART" id="SM00256"/>
    </source>
</evidence>
<dbReference type="SUPFAM" id="SSF81383">
    <property type="entry name" value="F-box domain"/>
    <property type="match status" value="1"/>
</dbReference>
<name>A0A6G1LLC6_9PEZI</name>
<dbReference type="InterPro" id="IPR001810">
    <property type="entry name" value="F-box_dom"/>
</dbReference>
<dbReference type="CDD" id="cd09917">
    <property type="entry name" value="F-box_SF"/>
    <property type="match status" value="1"/>
</dbReference>
<evidence type="ECO:0000313" key="2">
    <source>
        <dbReference type="EMBL" id="KAF2773420.1"/>
    </source>
</evidence>
<dbReference type="AlphaFoldDB" id="A0A6G1LLC6"/>
<dbReference type="SMART" id="SM00256">
    <property type="entry name" value="FBOX"/>
    <property type="match status" value="1"/>
</dbReference>
<dbReference type="OrthoDB" id="3634462at2759"/>
<dbReference type="Proteomes" id="UP000799436">
    <property type="component" value="Unassembled WGS sequence"/>
</dbReference>